<evidence type="ECO:0000313" key="3">
    <source>
        <dbReference type="Proteomes" id="UP000184514"/>
    </source>
</evidence>
<keyword evidence="1" id="KW-0812">Transmembrane</keyword>
<dbReference type="EMBL" id="MLCB01000085">
    <property type="protein sequence ID" value="OJI94792.1"/>
    <property type="molecule type" value="Genomic_DNA"/>
</dbReference>
<sequence>MDINSIYATFASRFVAGLHLAAVAGVLYCHLDIGLGFFPTMISFLLVSCAIWLVFLSLYFEGSDNVSDPHGKRRQSHYMK</sequence>
<organism evidence="2 3">
    <name type="scientific">Planktotalea frisia</name>
    <dbReference type="NCBI Taxonomy" id="696762"/>
    <lineage>
        <taxon>Bacteria</taxon>
        <taxon>Pseudomonadati</taxon>
        <taxon>Pseudomonadota</taxon>
        <taxon>Alphaproteobacteria</taxon>
        <taxon>Rhodobacterales</taxon>
        <taxon>Paracoccaceae</taxon>
        <taxon>Planktotalea</taxon>
    </lineage>
</organism>
<keyword evidence="3" id="KW-1185">Reference proteome</keyword>
<accession>A0A1L9NZZ1</accession>
<gene>
    <name evidence="2" type="ORF">PFRI_09710</name>
</gene>
<feature type="transmembrane region" description="Helical" evidence="1">
    <location>
        <begin position="41"/>
        <end position="60"/>
    </location>
</feature>
<feature type="transmembrane region" description="Helical" evidence="1">
    <location>
        <begin position="6"/>
        <end position="29"/>
    </location>
</feature>
<reference evidence="2 3" key="1">
    <citation type="submission" date="2016-10" db="EMBL/GenBank/DDBJ databases">
        <title>Genome sequence of Planktotalea frisia SH6-1.</title>
        <authorList>
            <person name="Poehlein A."/>
            <person name="Bakenhus I."/>
            <person name="Voget S."/>
            <person name="Brinkhoff T."/>
            <person name="Simon M."/>
        </authorList>
    </citation>
    <scope>NUCLEOTIDE SEQUENCE [LARGE SCALE GENOMIC DNA]</scope>
    <source>
        <strain evidence="2 3">SH6-1</strain>
    </source>
</reference>
<proteinExistence type="predicted"/>
<protein>
    <submittedName>
        <fullName evidence="2">Uncharacterized protein</fullName>
    </submittedName>
</protein>
<dbReference type="AlphaFoldDB" id="A0A1L9NZZ1"/>
<dbReference type="Proteomes" id="UP000184514">
    <property type="component" value="Unassembled WGS sequence"/>
</dbReference>
<keyword evidence="1" id="KW-0472">Membrane</keyword>
<comment type="caution">
    <text evidence="2">The sequence shown here is derived from an EMBL/GenBank/DDBJ whole genome shotgun (WGS) entry which is preliminary data.</text>
</comment>
<keyword evidence="1" id="KW-1133">Transmembrane helix</keyword>
<name>A0A1L9NZZ1_9RHOB</name>
<evidence type="ECO:0000313" key="2">
    <source>
        <dbReference type="EMBL" id="OJI94792.1"/>
    </source>
</evidence>
<evidence type="ECO:0000256" key="1">
    <source>
        <dbReference type="SAM" id="Phobius"/>
    </source>
</evidence>